<dbReference type="STRING" id="709015.GCA_000472485_00995"/>
<dbReference type="KEGG" id="pact:CA264_04985"/>
<organism evidence="2 3">
    <name type="scientific">Pontibacter actiniarum</name>
    <dbReference type="NCBI Taxonomy" id="323450"/>
    <lineage>
        <taxon>Bacteria</taxon>
        <taxon>Pseudomonadati</taxon>
        <taxon>Bacteroidota</taxon>
        <taxon>Cytophagia</taxon>
        <taxon>Cytophagales</taxon>
        <taxon>Hymenobacteraceae</taxon>
        <taxon>Pontibacter</taxon>
    </lineage>
</organism>
<name>A0A1X9YPP4_9BACT</name>
<keyword evidence="3" id="KW-1185">Reference proteome</keyword>
<protein>
    <submittedName>
        <fullName evidence="2">Uncharacterized protein</fullName>
    </submittedName>
</protein>
<dbReference type="RefSeq" id="WP_025605132.1">
    <property type="nucleotide sequence ID" value="NZ_CP021235.1"/>
</dbReference>
<evidence type="ECO:0000313" key="3">
    <source>
        <dbReference type="Proteomes" id="UP000266292"/>
    </source>
</evidence>
<dbReference type="EMBL" id="CP021235">
    <property type="protein sequence ID" value="ARS34843.1"/>
    <property type="molecule type" value="Genomic_DNA"/>
</dbReference>
<proteinExistence type="predicted"/>
<feature type="chain" id="PRO_5011000453" evidence="1">
    <location>
        <begin position="18"/>
        <end position="251"/>
    </location>
</feature>
<keyword evidence="1" id="KW-0732">Signal</keyword>
<feature type="signal peptide" evidence="1">
    <location>
        <begin position="1"/>
        <end position="17"/>
    </location>
</feature>
<dbReference type="PROSITE" id="PS51257">
    <property type="entry name" value="PROKAR_LIPOPROTEIN"/>
    <property type="match status" value="1"/>
</dbReference>
<evidence type="ECO:0000313" key="2">
    <source>
        <dbReference type="EMBL" id="ARS34843.1"/>
    </source>
</evidence>
<evidence type="ECO:0000256" key="1">
    <source>
        <dbReference type="SAM" id="SignalP"/>
    </source>
</evidence>
<dbReference type="OrthoDB" id="1467525at2"/>
<dbReference type="AlphaFoldDB" id="A0A1X9YPP4"/>
<accession>A0A1X9YPP4</accession>
<dbReference type="Proteomes" id="UP000266292">
    <property type="component" value="Chromosome"/>
</dbReference>
<gene>
    <name evidence="2" type="ORF">CA264_04985</name>
</gene>
<sequence>MKNALLLLVMLAGLLTACEDKHKEPDPAMMGFGYYPLEIGDYRIYQVTDISYKNDVGDTARFQLRERIDTSFTDQTNELVYKVVRSVRPDEGSPWVDDSVYVVSKTSKMLLLTKNNTKFVKLVFPVKEGKTWLGDAYNDRKALSYEPDPSKRSDYYLGKDPYTYENRGASFTVNGETYGNTVTVVQGVPTESWIGLDDRKEVYAEGVGMVYRLYKRIVYCNETESSGCDYAIGFKLYGNERTEELISQGKE</sequence>
<reference evidence="3" key="1">
    <citation type="submission" date="2017-05" db="EMBL/GenBank/DDBJ databases">
        <authorList>
            <person name="Ray J."/>
            <person name="Price M."/>
            <person name="Deutschbauer A."/>
        </authorList>
    </citation>
    <scope>NUCLEOTIDE SEQUENCE [LARGE SCALE GENOMIC DNA]</scope>
    <source>
        <strain evidence="3">DSM 19842</strain>
    </source>
</reference>